<sequence>MRNFEHEPVEQMSDRDKDEQKAEVDENEDDESYVDYFYGEPGDLPGTLSIDEDAAVPELVVIDYAGEQATCKKVATPEEIAPYLDSASVSWVDVRGLGSEDILRRVGQVFNLHPLVLEDVVNVPQRPKVEEYKDQLLIIARMVCPRSNEESGFISEQVSFILGKHYLLTVQEEPQIDVFNPVRDRIRTAKGIIRDQQADYLAYTLLDAIIDGFFPVLEDYGERIEELEEEVVENPTRSTIERIHKLKRELLSLRRAIWPQRDVINSLIRDGNPLIRDEVRVYLRDCYDHAIQILDIVETYREVASSLMDVYMSSVSNRMNEVMKTLTVISVIFIPLTFIAGVYGMNFNAEKSPWNMPELNWYWGYPICLLVMLAVASGLVIYFWRRGWFENLSGVRDERR</sequence>
<dbReference type="Pfam" id="PF01544">
    <property type="entry name" value="CorA"/>
    <property type="match status" value="1"/>
</dbReference>
<keyword evidence="4 8" id="KW-1003">Cell membrane</keyword>
<dbReference type="InterPro" id="IPR002523">
    <property type="entry name" value="MgTranspt_CorA/ZnTranspt_ZntB"/>
</dbReference>
<accession>U5QKD9</accession>
<dbReference type="AlphaFoldDB" id="U5QKD9"/>
<dbReference type="PANTHER" id="PTHR46494:SF1">
    <property type="entry name" value="CORA FAMILY METAL ION TRANSPORTER (EUROFUNG)"/>
    <property type="match status" value="1"/>
</dbReference>
<evidence type="ECO:0000256" key="2">
    <source>
        <dbReference type="ARBA" id="ARBA00009765"/>
    </source>
</evidence>
<feature type="transmembrane region" description="Helical" evidence="8">
    <location>
        <begin position="322"/>
        <end position="343"/>
    </location>
</feature>
<dbReference type="GO" id="GO:0015095">
    <property type="term" value="F:magnesium ion transmembrane transporter activity"/>
    <property type="evidence" value="ECO:0007669"/>
    <property type="project" value="UniProtKB-UniRule"/>
</dbReference>
<dbReference type="InterPro" id="IPR045861">
    <property type="entry name" value="CorA_cytoplasmic_dom"/>
</dbReference>
<evidence type="ECO:0000256" key="1">
    <source>
        <dbReference type="ARBA" id="ARBA00004651"/>
    </source>
</evidence>
<dbReference type="Proteomes" id="UP000017396">
    <property type="component" value="Chromosome"/>
</dbReference>
<comment type="similarity">
    <text evidence="2 8">Belongs to the CorA metal ion transporter (MIT) (TC 1.A.35) family.</text>
</comment>
<feature type="compositionally biased region" description="Basic and acidic residues" evidence="9">
    <location>
        <begin position="1"/>
        <end position="24"/>
    </location>
</feature>
<dbReference type="FunFam" id="1.20.58.340:FF:000012">
    <property type="entry name" value="Magnesium transport protein CorA"/>
    <property type="match status" value="1"/>
</dbReference>
<dbReference type="GO" id="GO:0005886">
    <property type="term" value="C:plasma membrane"/>
    <property type="evidence" value="ECO:0007669"/>
    <property type="project" value="UniProtKB-SubCell"/>
</dbReference>
<dbReference type="eggNOG" id="COG0598">
    <property type="taxonomic scope" value="Bacteria"/>
</dbReference>
<keyword evidence="6 8" id="KW-1133">Transmembrane helix</keyword>
<keyword evidence="11" id="KW-1185">Reference proteome</keyword>
<organism evidence="10 11">
    <name type="scientific">Gloeobacter kilaueensis (strain ATCC BAA-2537 / CCAP 1431/1 / ULC 316 / JS1)</name>
    <dbReference type="NCBI Taxonomy" id="1183438"/>
    <lineage>
        <taxon>Bacteria</taxon>
        <taxon>Bacillati</taxon>
        <taxon>Cyanobacteriota</taxon>
        <taxon>Cyanophyceae</taxon>
        <taxon>Gloeobacterales</taxon>
        <taxon>Gloeobacteraceae</taxon>
        <taxon>Gloeobacter</taxon>
    </lineage>
</organism>
<evidence type="ECO:0000256" key="4">
    <source>
        <dbReference type="ARBA" id="ARBA00022475"/>
    </source>
</evidence>
<dbReference type="Gene3D" id="3.30.460.20">
    <property type="entry name" value="CorA soluble domain-like"/>
    <property type="match status" value="1"/>
</dbReference>
<dbReference type="GO" id="GO:0050897">
    <property type="term" value="F:cobalt ion binding"/>
    <property type="evidence" value="ECO:0007669"/>
    <property type="project" value="TreeGrafter"/>
</dbReference>
<keyword evidence="7 8" id="KW-0472">Membrane</keyword>
<dbReference type="PATRIC" id="fig|1183438.3.peg.3076"/>
<name>U5QKD9_GLOK1</name>
<gene>
    <name evidence="10" type="primary">zntB</name>
    <name evidence="8" type="synonym">corA</name>
    <name evidence="10" type="ORF">GKIL_3125</name>
</gene>
<dbReference type="SUPFAM" id="SSF143865">
    <property type="entry name" value="CorA soluble domain-like"/>
    <property type="match status" value="1"/>
</dbReference>
<dbReference type="PANTHER" id="PTHR46494">
    <property type="entry name" value="CORA FAMILY METAL ION TRANSPORTER (EUROFUNG)"/>
    <property type="match status" value="1"/>
</dbReference>
<dbReference type="GO" id="GO:0000287">
    <property type="term" value="F:magnesium ion binding"/>
    <property type="evidence" value="ECO:0007669"/>
    <property type="project" value="TreeGrafter"/>
</dbReference>
<dbReference type="Gene3D" id="1.20.58.340">
    <property type="entry name" value="Magnesium transport protein CorA, transmembrane region"/>
    <property type="match status" value="2"/>
</dbReference>
<keyword evidence="5 8" id="KW-0812">Transmembrane</keyword>
<dbReference type="InterPro" id="IPR004488">
    <property type="entry name" value="Mg/Co-transport_prot_CorA"/>
</dbReference>
<dbReference type="KEGG" id="glj:GKIL_3125"/>
<evidence type="ECO:0000256" key="5">
    <source>
        <dbReference type="ARBA" id="ARBA00022692"/>
    </source>
</evidence>
<dbReference type="STRING" id="1183438.GKIL_3125"/>
<keyword evidence="8" id="KW-0406">Ion transport</keyword>
<dbReference type="NCBIfam" id="TIGR00383">
    <property type="entry name" value="corA"/>
    <property type="match status" value="1"/>
</dbReference>
<evidence type="ECO:0000256" key="9">
    <source>
        <dbReference type="SAM" id="MobiDB-lite"/>
    </source>
</evidence>
<comment type="subcellular location">
    <subcellularLocation>
        <location evidence="1">Cell membrane</location>
        <topology evidence="1">Multi-pass membrane protein</topology>
    </subcellularLocation>
    <subcellularLocation>
        <location evidence="8">Membrane</location>
        <topology evidence="8">Multi-pass membrane protein</topology>
    </subcellularLocation>
</comment>
<keyword evidence="3 8" id="KW-0813">Transport</keyword>
<evidence type="ECO:0000256" key="6">
    <source>
        <dbReference type="ARBA" id="ARBA00022989"/>
    </source>
</evidence>
<dbReference type="SUPFAM" id="SSF144083">
    <property type="entry name" value="Magnesium transport protein CorA, transmembrane region"/>
    <property type="match status" value="1"/>
</dbReference>
<evidence type="ECO:0000313" key="10">
    <source>
        <dbReference type="EMBL" id="AGY59371.1"/>
    </source>
</evidence>
<dbReference type="HOGENOM" id="CLU_007127_0_0_3"/>
<feature type="region of interest" description="Disordered" evidence="9">
    <location>
        <begin position="1"/>
        <end position="35"/>
    </location>
</feature>
<dbReference type="InterPro" id="IPR045863">
    <property type="entry name" value="CorA_TM1_TM2"/>
</dbReference>
<feature type="transmembrane region" description="Helical" evidence="8">
    <location>
        <begin position="363"/>
        <end position="384"/>
    </location>
</feature>
<protein>
    <recommendedName>
        <fullName evidence="8">Magnesium transport protein CorA</fullName>
    </recommendedName>
</protein>
<comment type="function">
    <text evidence="8">Mediates influx of magnesium ions.</text>
</comment>
<dbReference type="CDD" id="cd12828">
    <property type="entry name" value="TmCorA-like_1"/>
    <property type="match status" value="1"/>
</dbReference>
<dbReference type="GO" id="GO:0015087">
    <property type="term" value="F:cobalt ion transmembrane transporter activity"/>
    <property type="evidence" value="ECO:0007669"/>
    <property type="project" value="UniProtKB-UniRule"/>
</dbReference>
<evidence type="ECO:0000256" key="7">
    <source>
        <dbReference type="ARBA" id="ARBA00023136"/>
    </source>
</evidence>
<reference evidence="10 11" key="1">
    <citation type="journal article" date="2013" name="PLoS ONE">
        <title>Cultivation and Complete Genome Sequencing of Gloeobacter kilaueensis sp. nov., from a Lava Cave in Kilauea Caldera, Hawai'i.</title>
        <authorList>
            <person name="Saw J.H."/>
            <person name="Schatz M."/>
            <person name="Brown M.V."/>
            <person name="Kunkel D.D."/>
            <person name="Foster J.S."/>
            <person name="Shick H."/>
            <person name="Christensen S."/>
            <person name="Hou S."/>
            <person name="Wan X."/>
            <person name="Donachie S.P."/>
        </authorList>
    </citation>
    <scope>NUCLEOTIDE SEQUENCE [LARGE SCALE GENOMIC DNA]</scope>
    <source>
        <strain evidence="11">JS</strain>
    </source>
</reference>
<dbReference type="EMBL" id="CP003587">
    <property type="protein sequence ID" value="AGY59371.1"/>
    <property type="molecule type" value="Genomic_DNA"/>
</dbReference>
<evidence type="ECO:0000256" key="8">
    <source>
        <dbReference type="RuleBase" id="RU362010"/>
    </source>
</evidence>
<keyword evidence="8" id="KW-0460">Magnesium</keyword>
<proteinExistence type="inferred from homology"/>
<evidence type="ECO:0000313" key="11">
    <source>
        <dbReference type="Proteomes" id="UP000017396"/>
    </source>
</evidence>
<evidence type="ECO:0000256" key="3">
    <source>
        <dbReference type="ARBA" id="ARBA00022448"/>
    </source>
</evidence>